<comment type="caution">
    <text evidence="1">The sequence shown here is derived from an EMBL/GenBank/DDBJ whole genome shotgun (WGS) entry which is preliminary data.</text>
</comment>
<dbReference type="InterPro" id="IPR011333">
    <property type="entry name" value="SKP1/BTB/POZ_sf"/>
</dbReference>
<dbReference type="Proteomes" id="UP001396898">
    <property type="component" value="Unassembled WGS sequence"/>
</dbReference>
<evidence type="ECO:0008006" key="3">
    <source>
        <dbReference type="Google" id="ProtNLM"/>
    </source>
</evidence>
<reference evidence="1 2" key="1">
    <citation type="submission" date="2023-01" db="EMBL/GenBank/DDBJ databases">
        <title>Analysis of 21 Apiospora genomes using comparative genomics revels a genus with tremendous synthesis potential of carbohydrate active enzymes and secondary metabolites.</title>
        <authorList>
            <person name="Sorensen T."/>
        </authorList>
    </citation>
    <scope>NUCLEOTIDE SEQUENCE [LARGE SCALE GENOMIC DNA]</scope>
    <source>
        <strain evidence="1 2">CBS 20057</strain>
    </source>
</reference>
<accession>A0ABR1S0C6</accession>
<keyword evidence="2" id="KW-1185">Reference proteome</keyword>
<evidence type="ECO:0000313" key="1">
    <source>
        <dbReference type="EMBL" id="KAK8022864.1"/>
    </source>
</evidence>
<gene>
    <name evidence="1" type="ORF">PG991_006745</name>
</gene>
<organism evidence="1 2">
    <name type="scientific">Apiospora marii</name>
    <dbReference type="NCBI Taxonomy" id="335849"/>
    <lineage>
        <taxon>Eukaryota</taxon>
        <taxon>Fungi</taxon>
        <taxon>Dikarya</taxon>
        <taxon>Ascomycota</taxon>
        <taxon>Pezizomycotina</taxon>
        <taxon>Sordariomycetes</taxon>
        <taxon>Xylariomycetidae</taxon>
        <taxon>Amphisphaeriales</taxon>
        <taxon>Apiosporaceae</taxon>
        <taxon>Apiospora</taxon>
    </lineage>
</organism>
<dbReference type="Gene3D" id="3.30.710.10">
    <property type="entry name" value="Potassium Channel Kv1.1, Chain A"/>
    <property type="match status" value="1"/>
</dbReference>
<protein>
    <recommendedName>
        <fullName evidence="3">BTB domain-containing protein</fullName>
    </recommendedName>
</protein>
<evidence type="ECO:0000313" key="2">
    <source>
        <dbReference type="Proteomes" id="UP001396898"/>
    </source>
</evidence>
<sequence length="318" mass="35538">MPCSTSPPRADQSWNQADIRMRLSSRHLILASTYFKKMLLGSWRESTGVSGSSHLVDAEGWDENALRILMNIIHGRTRSVPRFVSLETLAKIAVLVDYYECHEVVELVIPIWIDRLKWRLPQECCRDLVLWCLVSRVFSQADLFQTVTKTAVNKCKGPLPALDLPIPGTLVDAIDRKRRQSIDRIIIGLQRLLSDFRDDRAGCSFECSSMLLGALTKEMKQKDFLDIQPGSSLLGFSLEATEKVALDIRSPCWSPIPLRGSFRLPTEHACNLNSLIVSRVGVSDGQVGGLTLDSFLEERAILHTPFPGSFAFRPSGGL</sequence>
<dbReference type="SUPFAM" id="SSF54695">
    <property type="entry name" value="POZ domain"/>
    <property type="match status" value="1"/>
</dbReference>
<name>A0ABR1S0C6_9PEZI</name>
<proteinExistence type="predicted"/>
<dbReference type="EMBL" id="JAQQWI010000009">
    <property type="protein sequence ID" value="KAK8022864.1"/>
    <property type="molecule type" value="Genomic_DNA"/>
</dbReference>